<organism evidence="2 3">
    <name type="scientific">Fusarium equiseti</name>
    <name type="common">Fusarium scirpi</name>
    <dbReference type="NCBI Taxonomy" id="61235"/>
    <lineage>
        <taxon>Eukaryota</taxon>
        <taxon>Fungi</taxon>
        <taxon>Dikarya</taxon>
        <taxon>Ascomycota</taxon>
        <taxon>Pezizomycotina</taxon>
        <taxon>Sordariomycetes</taxon>
        <taxon>Hypocreomycetidae</taxon>
        <taxon>Hypocreales</taxon>
        <taxon>Nectriaceae</taxon>
        <taxon>Fusarium</taxon>
        <taxon>Fusarium incarnatum-equiseti species complex</taxon>
    </lineage>
</organism>
<evidence type="ECO:0000256" key="1">
    <source>
        <dbReference type="SAM" id="MobiDB-lite"/>
    </source>
</evidence>
<reference evidence="2" key="1">
    <citation type="submission" date="2022-09" db="EMBL/GenBank/DDBJ databases">
        <title>Fusarium specimens isolated from Avocado Roots.</title>
        <authorList>
            <person name="Stajich J."/>
            <person name="Roper C."/>
            <person name="Heimlech-Rivalta G."/>
        </authorList>
    </citation>
    <scope>NUCLEOTIDE SEQUENCE</scope>
    <source>
        <strain evidence="2">CF00095</strain>
    </source>
</reference>
<sequence>MGNCMCKSSKGNPISKKRNNSPYSPPAPPPSQEQSQEQFVQSHDAAPRLPTPVPQMAFVNAFDDDIVEVGDARYIPPDVTRGPWGMTVPNMVDAMNVQREDRTFLPSYPGA</sequence>
<feature type="region of interest" description="Disordered" evidence="1">
    <location>
        <begin position="1"/>
        <end position="52"/>
    </location>
</feature>
<proteinExistence type="predicted"/>
<feature type="compositionally biased region" description="Low complexity" evidence="1">
    <location>
        <begin position="32"/>
        <end position="42"/>
    </location>
</feature>
<dbReference type="EMBL" id="JAOQBH010000020">
    <property type="protein sequence ID" value="KAJ4120115.1"/>
    <property type="molecule type" value="Genomic_DNA"/>
</dbReference>
<evidence type="ECO:0000313" key="3">
    <source>
        <dbReference type="Proteomes" id="UP001152024"/>
    </source>
</evidence>
<evidence type="ECO:0000313" key="2">
    <source>
        <dbReference type="EMBL" id="KAJ4120115.1"/>
    </source>
</evidence>
<gene>
    <name evidence="2" type="ORF">NW768_010398</name>
</gene>
<keyword evidence="3" id="KW-1185">Reference proteome</keyword>
<comment type="caution">
    <text evidence="2">The sequence shown here is derived from an EMBL/GenBank/DDBJ whole genome shotgun (WGS) entry which is preliminary data.</text>
</comment>
<name>A0ABQ8R137_FUSEQ</name>
<dbReference type="Proteomes" id="UP001152024">
    <property type="component" value="Unassembled WGS sequence"/>
</dbReference>
<protein>
    <submittedName>
        <fullName evidence="2">Uncharacterized protein</fullName>
    </submittedName>
</protein>
<accession>A0ABQ8R137</accession>